<dbReference type="InterPro" id="IPR014249">
    <property type="entry name" value="Spore_V_B"/>
</dbReference>
<feature type="transmembrane region" description="Helical" evidence="6">
    <location>
        <begin position="182"/>
        <end position="204"/>
    </location>
</feature>
<evidence type="ECO:0000256" key="2">
    <source>
        <dbReference type="ARBA" id="ARBA00022475"/>
    </source>
</evidence>
<feature type="transmembrane region" description="Helical" evidence="6">
    <location>
        <begin position="479"/>
        <end position="501"/>
    </location>
</feature>
<organism evidence="7 8">
    <name type="scientific">Anaeromicrobium sediminis</name>
    <dbReference type="NCBI Taxonomy" id="1478221"/>
    <lineage>
        <taxon>Bacteria</taxon>
        <taxon>Bacillati</taxon>
        <taxon>Bacillota</taxon>
        <taxon>Clostridia</taxon>
        <taxon>Peptostreptococcales</taxon>
        <taxon>Thermotaleaceae</taxon>
        <taxon>Anaeromicrobium</taxon>
    </lineage>
</organism>
<dbReference type="NCBIfam" id="TIGR02900">
    <property type="entry name" value="spore_V_B"/>
    <property type="match status" value="1"/>
</dbReference>
<comment type="caution">
    <text evidence="7">The sequence shown here is derived from an EMBL/GenBank/DDBJ whole genome shotgun (WGS) entry which is preliminary data.</text>
</comment>
<comment type="subcellular location">
    <subcellularLocation>
        <location evidence="1">Cell membrane</location>
        <topology evidence="1">Multi-pass membrane protein</topology>
    </subcellularLocation>
</comment>
<dbReference type="PIRSF" id="PIRSF038958">
    <property type="entry name" value="PG_synth_SpoVB"/>
    <property type="match status" value="1"/>
</dbReference>
<evidence type="ECO:0000256" key="5">
    <source>
        <dbReference type="ARBA" id="ARBA00023136"/>
    </source>
</evidence>
<proteinExistence type="predicted"/>
<sequence>MKKNSFLYGTLLLVVVNFIVRFLGFFYKVVLSRMIGAEGVGLFHLVFPVLMICITFTTAGLPVAVSKLVAHHMSLGNKKSSYRVLALATITGVIISTFFAFLLFKNARFISDKLLKSPDSYYSLLGICPSIVLITLSSIFRGYYYGIKEMKPAGTSQVLEQLFRITFVIGTLYLLGPVETKYAALVAVIGISVGELTGFIWLVYNFKKTTRLRRNYSPLMNRPLFYIGDMLIIATPITITRLIAVLMQSLNALLIPQKLQLAGYSYVEAMKVFGKITGMAFPLLFLPFIVTSALVINIIPNVSQEMAYKNLDNIRLKSGLAMKMTLFVSIPLFALFLTFSEPICTVIYNEHDVSFYLSFLSYTVILWSLHHTAAGVLHGMGKQVVTTINYLIGISFQLFCTFYLVPNPRYGIKGFLYGFLISSVIICTLNVISLKFFIKKMSIKFINDILKPIICTCLMITCVKFAYSNLQMGLVLNTTISILFGFLVYMASILITGSVKISTLKYVFTKK</sequence>
<keyword evidence="5 6" id="KW-0472">Membrane</keyword>
<evidence type="ECO:0000256" key="1">
    <source>
        <dbReference type="ARBA" id="ARBA00004651"/>
    </source>
</evidence>
<feature type="transmembrane region" description="Helical" evidence="6">
    <location>
        <begin position="7"/>
        <end position="27"/>
    </location>
</feature>
<reference evidence="7 8" key="1">
    <citation type="submission" date="2017-06" db="EMBL/GenBank/DDBJ databases">
        <title>Draft genome sequence of anaerobic fermentative bacterium Anaeromicrobium sediminis DY2726D isolated from West Pacific Ocean sediments.</title>
        <authorList>
            <person name="Zeng X."/>
        </authorList>
    </citation>
    <scope>NUCLEOTIDE SEQUENCE [LARGE SCALE GENOMIC DNA]</scope>
    <source>
        <strain evidence="7 8">DY2726D</strain>
    </source>
</reference>
<name>A0A267MI41_9FIRM</name>
<dbReference type="OrthoDB" id="9775950at2"/>
<evidence type="ECO:0000313" key="7">
    <source>
        <dbReference type="EMBL" id="PAB59196.1"/>
    </source>
</evidence>
<keyword evidence="4 6" id="KW-1133">Transmembrane helix</keyword>
<keyword evidence="3 6" id="KW-0812">Transmembrane</keyword>
<evidence type="ECO:0000256" key="6">
    <source>
        <dbReference type="SAM" id="Phobius"/>
    </source>
</evidence>
<feature type="transmembrane region" description="Helical" evidence="6">
    <location>
        <begin position="279"/>
        <end position="299"/>
    </location>
</feature>
<feature type="transmembrane region" description="Helical" evidence="6">
    <location>
        <begin position="384"/>
        <end position="404"/>
    </location>
</feature>
<protein>
    <submittedName>
        <fullName evidence="7">Stage V sporulation protein B</fullName>
    </submittedName>
</protein>
<feature type="transmembrane region" description="Helical" evidence="6">
    <location>
        <begin position="82"/>
        <end position="104"/>
    </location>
</feature>
<feature type="transmembrane region" description="Helical" evidence="6">
    <location>
        <begin position="124"/>
        <end position="146"/>
    </location>
</feature>
<dbReference type="PANTHER" id="PTHR30250">
    <property type="entry name" value="PST FAMILY PREDICTED COLANIC ACID TRANSPORTER"/>
    <property type="match status" value="1"/>
</dbReference>
<feature type="transmembrane region" description="Helical" evidence="6">
    <location>
        <begin position="449"/>
        <end position="467"/>
    </location>
</feature>
<feature type="transmembrane region" description="Helical" evidence="6">
    <location>
        <begin position="224"/>
        <end position="247"/>
    </location>
</feature>
<feature type="transmembrane region" description="Helical" evidence="6">
    <location>
        <begin position="416"/>
        <end position="437"/>
    </location>
</feature>
<dbReference type="GO" id="GO:0005886">
    <property type="term" value="C:plasma membrane"/>
    <property type="evidence" value="ECO:0007669"/>
    <property type="project" value="UniProtKB-SubCell"/>
</dbReference>
<evidence type="ECO:0000256" key="3">
    <source>
        <dbReference type="ARBA" id="ARBA00022692"/>
    </source>
</evidence>
<feature type="transmembrane region" description="Helical" evidence="6">
    <location>
        <begin position="320"/>
        <end position="339"/>
    </location>
</feature>
<dbReference type="CDD" id="cd13124">
    <property type="entry name" value="MATE_SpoVB_like"/>
    <property type="match status" value="1"/>
</dbReference>
<dbReference type="RefSeq" id="WP_095133926.1">
    <property type="nucleotide sequence ID" value="NZ_NIBG01000009.1"/>
</dbReference>
<dbReference type="InterPro" id="IPR050833">
    <property type="entry name" value="Poly_Biosynth_Transport"/>
</dbReference>
<dbReference type="AlphaFoldDB" id="A0A267MI41"/>
<dbReference type="Proteomes" id="UP000216024">
    <property type="component" value="Unassembled WGS sequence"/>
</dbReference>
<dbReference type="Pfam" id="PF01943">
    <property type="entry name" value="Polysacc_synt"/>
    <property type="match status" value="1"/>
</dbReference>
<evidence type="ECO:0000256" key="4">
    <source>
        <dbReference type="ARBA" id="ARBA00022989"/>
    </source>
</evidence>
<dbReference type="PANTHER" id="PTHR30250:SF21">
    <property type="entry name" value="LIPID II FLIPPASE MURJ"/>
    <property type="match status" value="1"/>
</dbReference>
<dbReference type="InterPro" id="IPR002797">
    <property type="entry name" value="Polysacc_synth"/>
</dbReference>
<evidence type="ECO:0000313" key="8">
    <source>
        <dbReference type="Proteomes" id="UP000216024"/>
    </source>
</evidence>
<dbReference type="EMBL" id="NIBG01000009">
    <property type="protein sequence ID" value="PAB59196.1"/>
    <property type="molecule type" value="Genomic_DNA"/>
</dbReference>
<feature type="transmembrane region" description="Helical" evidence="6">
    <location>
        <begin position="158"/>
        <end position="176"/>
    </location>
</feature>
<accession>A0A267MI41</accession>
<feature type="transmembrane region" description="Helical" evidence="6">
    <location>
        <begin position="359"/>
        <end position="377"/>
    </location>
</feature>
<keyword evidence="2" id="KW-1003">Cell membrane</keyword>
<feature type="transmembrane region" description="Helical" evidence="6">
    <location>
        <begin position="47"/>
        <end position="70"/>
    </location>
</feature>
<dbReference type="InterPro" id="IPR024923">
    <property type="entry name" value="PG_synth_SpoVB"/>
</dbReference>
<gene>
    <name evidence="7" type="primary">spoVB</name>
    <name evidence="7" type="ORF">CCE28_11805</name>
</gene>
<keyword evidence="8" id="KW-1185">Reference proteome</keyword>